<feature type="compositionally biased region" description="Basic and acidic residues" evidence="1">
    <location>
        <begin position="184"/>
        <end position="194"/>
    </location>
</feature>
<dbReference type="EMBL" id="KI913177">
    <property type="protein sequence ID" value="ETV69277.1"/>
    <property type="molecule type" value="Genomic_DNA"/>
</dbReference>
<gene>
    <name evidence="2" type="ORF">H257_14909</name>
</gene>
<dbReference type="RefSeq" id="XP_009841135.1">
    <property type="nucleotide sequence ID" value="XM_009842833.1"/>
</dbReference>
<dbReference type="OrthoDB" id="67593at2759"/>
<proteinExistence type="predicted"/>
<organism evidence="2">
    <name type="scientific">Aphanomyces astaci</name>
    <name type="common">Crayfish plague agent</name>
    <dbReference type="NCBI Taxonomy" id="112090"/>
    <lineage>
        <taxon>Eukaryota</taxon>
        <taxon>Sar</taxon>
        <taxon>Stramenopiles</taxon>
        <taxon>Oomycota</taxon>
        <taxon>Saprolegniomycetes</taxon>
        <taxon>Saprolegniales</taxon>
        <taxon>Verrucalvaceae</taxon>
        <taxon>Aphanomyces</taxon>
    </lineage>
</organism>
<evidence type="ECO:0000256" key="1">
    <source>
        <dbReference type="SAM" id="MobiDB-lite"/>
    </source>
</evidence>
<accession>W4FRI6</accession>
<dbReference type="RefSeq" id="XP_009841134.1">
    <property type="nucleotide sequence ID" value="XM_009842832.1"/>
</dbReference>
<dbReference type="GeneID" id="20816905"/>
<dbReference type="EMBL" id="KI913177">
    <property type="protein sequence ID" value="ETV69278.1"/>
    <property type="molecule type" value="Genomic_DNA"/>
</dbReference>
<evidence type="ECO:0000313" key="2">
    <source>
        <dbReference type="EMBL" id="ETV69278.1"/>
    </source>
</evidence>
<dbReference type="VEuPathDB" id="FungiDB:H257_14909"/>
<name>W4FRI6_APHAT</name>
<feature type="compositionally biased region" description="Polar residues" evidence="1">
    <location>
        <begin position="199"/>
        <end position="228"/>
    </location>
</feature>
<protein>
    <submittedName>
        <fullName evidence="2">Uncharacterized protein</fullName>
    </submittedName>
</protein>
<feature type="region of interest" description="Disordered" evidence="1">
    <location>
        <begin position="182"/>
        <end position="236"/>
    </location>
</feature>
<sequence length="261" mass="28977">MARRELCSLCQNTYASGVEPATGNEIWLARKMFRERCHGNAAIHQGLQLFSDLLDDPEAIQQMQVVQVCVFCAQFIASNALKDLKKIDDTRHVLLAHSTTRHAHSASLVIQHRAGESARAFGVACMPCVGTSVDADAAILRYLPNEMNRVLTIRPSTTSTATNVVNLKRQQQSELRQYSRVSRALRDTQRDQRRLQATHKLQPSTPSFPMSEYTTAPSSMTSLPFTSPTKPPSAAKHSMIVTKKLAGGRFSKQELVFPTIL</sequence>
<reference evidence="2" key="1">
    <citation type="submission" date="2013-12" db="EMBL/GenBank/DDBJ databases">
        <title>The Genome Sequence of Aphanomyces astaci APO3.</title>
        <authorList>
            <consortium name="The Broad Institute Genomics Platform"/>
            <person name="Russ C."/>
            <person name="Tyler B."/>
            <person name="van West P."/>
            <person name="Dieguez-Uribeondo J."/>
            <person name="Young S.K."/>
            <person name="Zeng Q."/>
            <person name="Gargeya S."/>
            <person name="Fitzgerald M."/>
            <person name="Abouelleil A."/>
            <person name="Alvarado L."/>
            <person name="Chapman S.B."/>
            <person name="Gainer-Dewar J."/>
            <person name="Goldberg J."/>
            <person name="Griggs A."/>
            <person name="Gujja S."/>
            <person name="Hansen M."/>
            <person name="Howarth C."/>
            <person name="Imamovic A."/>
            <person name="Ireland A."/>
            <person name="Larimer J."/>
            <person name="McCowan C."/>
            <person name="Murphy C."/>
            <person name="Pearson M."/>
            <person name="Poon T.W."/>
            <person name="Priest M."/>
            <person name="Roberts A."/>
            <person name="Saif S."/>
            <person name="Shea T."/>
            <person name="Sykes S."/>
            <person name="Wortman J."/>
            <person name="Nusbaum C."/>
            <person name="Birren B."/>
        </authorList>
    </citation>
    <scope>NUCLEOTIDE SEQUENCE [LARGE SCALE GENOMIC DNA]</scope>
    <source>
        <strain evidence="2">APO3</strain>
    </source>
</reference>
<dbReference type="AlphaFoldDB" id="W4FRI6"/>